<dbReference type="InterPro" id="IPR036188">
    <property type="entry name" value="FAD/NAD-bd_sf"/>
</dbReference>
<evidence type="ECO:0000256" key="3">
    <source>
        <dbReference type="ARBA" id="ARBA00022827"/>
    </source>
</evidence>
<protein>
    <recommendedName>
        <fullName evidence="6">Glucose-methanol-choline oxidoreductase C-terminal domain-containing protein</fullName>
    </recommendedName>
</protein>
<reference evidence="7 8" key="1">
    <citation type="submission" date="2024-02" db="EMBL/GenBank/DDBJ databases">
        <title>De novo assembly and annotation of 12 fungi associated with fruit tree decline syndrome in Ontario, Canada.</title>
        <authorList>
            <person name="Sulman M."/>
            <person name="Ellouze W."/>
            <person name="Ilyukhin E."/>
        </authorList>
    </citation>
    <scope>NUCLEOTIDE SEQUENCE [LARGE SCALE GENOMIC DNA]</scope>
    <source>
        <strain evidence="7 8">M11/M66-122</strain>
    </source>
</reference>
<keyword evidence="2" id="KW-0285">Flavoprotein</keyword>
<evidence type="ECO:0000256" key="2">
    <source>
        <dbReference type="ARBA" id="ARBA00022630"/>
    </source>
</evidence>
<name>A0AAN9YNM7_9PEZI</name>
<dbReference type="AlphaFoldDB" id="A0AAN9YNM7"/>
<feature type="domain" description="Glucose-methanol-choline oxidoreductase C-terminal" evidence="6">
    <location>
        <begin position="80"/>
        <end position="245"/>
    </location>
</feature>
<gene>
    <name evidence="7" type="ORF">SLS62_007129</name>
</gene>
<sequence length="268" mass="29329">MVNAAFDDDVKGWEGGIITSVCTSFENLDGKGHGTKIETTSMMPHMIFFAHPWRGGLQWKIDALRYRQMNSFIAVARDRDTGRVYPSPDDGRPIMDYTPSDFDRAHILTSQAAIAKLCYIEGATEIWPFVAGVPPFVRRQQKSPSRQNGEDGEEEEEEDSIDQGVNDADFAAWLKTLERADNRPSATNFSSAHQMGTCRMSAQAGAGVVDPRGRVWGVSGLHVADASVLPSASGVNPMITTMGVADWIARNASRELLALKRKGSHSNA</sequence>
<dbReference type="Pfam" id="PF05199">
    <property type="entry name" value="GMC_oxred_C"/>
    <property type="match status" value="1"/>
</dbReference>
<dbReference type="InterPro" id="IPR007867">
    <property type="entry name" value="GMC_OxRtase_C"/>
</dbReference>
<keyword evidence="4" id="KW-0560">Oxidoreductase</keyword>
<evidence type="ECO:0000313" key="8">
    <source>
        <dbReference type="Proteomes" id="UP001320420"/>
    </source>
</evidence>
<dbReference type="EMBL" id="JAKJXP020000056">
    <property type="protein sequence ID" value="KAK7750996.1"/>
    <property type="molecule type" value="Genomic_DNA"/>
</dbReference>
<dbReference type="PANTHER" id="PTHR46056">
    <property type="entry name" value="LONG-CHAIN-ALCOHOL OXIDASE"/>
    <property type="match status" value="1"/>
</dbReference>
<organism evidence="7 8">
    <name type="scientific">Diatrype stigma</name>
    <dbReference type="NCBI Taxonomy" id="117547"/>
    <lineage>
        <taxon>Eukaryota</taxon>
        <taxon>Fungi</taxon>
        <taxon>Dikarya</taxon>
        <taxon>Ascomycota</taxon>
        <taxon>Pezizomycotina</taxon>
        <taxon>Sordariomycetes</taxon>
        <taxon>Xylariomycetidae</taxon>
        <taxon>Xylariales</taxon>
        <taxon>Diatrypaceae</taxon>
        <taxon>Diatrype</taxon>
    </lineage>
</organism>
<keyword evidence="3" id="KW-0274">FAD</keyword>
<dbReference type="GO" id="GO:0016614">
    <property type="term" value="F:oxidoreductase activity, acting on CH-OH group of donors"/>
    <property type="evidence" value="ECO:0007669"/>
    <property type="project" value="InterPro"/>
</dbReference>
<evidence type="ECO:0000259" key="6">
    <source>
        <dbReference type="Pfam" id="PF05199"/>
    </source>
</evidence>
<dbReference type="Gene3D" id="3.50.50.60">
    <property type="entry name" value="FAD/NAD(P)-binding domain"/>
    <property type="match status" value="1"/>
</dbReference>
<evidence type="ECO:0000256" key="4">
    <source>
        <dbReference type="ARBA" id="ARBA00023002"/>
    </source>
</evidence>
<evidence type="ECO:0000256" key="5">
    <source>
        <dbReference type="SAM" id="MobiDB-lite"/>
    </source>
</evidence>
<evidence type="ECO:0000256" key="1">
    <source>
        <dbReference type="ARBA" id="ARBA00010790"/>
    </source>
</evidence>
<dbReference type="SUPFAM" id="SSF51905">
    <property type="entry name" value="FAD/NAD(P)-binding domain"/>
    <property type="match status" value="1"/>
</dbReference>
<accession>A0AAN9YNM7</accession>
<keyword evidence="8" id="KW-1185">Reference proteome</keyword>
<comment type="caution">
    <text evidence="7">The sequence shown here is derived from an EMBL/GenBank/DDBJ whole genome shotgun (WGS) entry which is preliminary data.</text>
</comment>
<dbReference type="Proteomes" id="UP001320420">
    <property type="component" value="Unassembled WGS sequence"/>
</dbReference>
<feature type="region of interest" description="Disordered" evidence="5">
    <location>
        <begin position="139"/>
        <end position="165"/>
    </location>
</feature>
<dbReference type="PANTHER" id="PTHR46056:SF12">
    <property type="entry name" value="LONG-CHAIN-ALCOHOL OXIDASE"/>
    <property type="match status" value="1"/>
</dbReference>
<feature type="compositionally biased region" description="Acidic residues" evidence="5">
    <location>
        <begin position="150"/>
        <end position="161"/>
    </location>
</feature>
<proteinExistence type="inferred from homology"/>
<comment type="similarity">
    <text evidence="1">Belongs to the GMC oxidoreductase family.</text>
</comment>
<evidence type="ECO:0000313" key="7">
    <source>
        <dbReference type="EMBL" id="KAK7750996.1"/>
    </source>
</evidence>